<proteinExistence type="predicted"/>
<sequence length="298" mass="33549">MSLSIVEFVKQQEPLFVGAVTDQSVTWAKESQFAIQYFQRNDYLAKTALSNPTSAQNAIINVAAIGITLNPASKLAYLVPRDGMVCLDISYMGLLHLAQSTGSIKWGQCKLVYSNDTYESNGLDTAPTHKYNAFGDRGDVVGGYCTVKTPDGDYLTEEMSLAEIKATEATSKAKNGPWKNFWEEMARKTIVKRASKYWPRAERLDNAIHVINEDEGVFQEPVMQHKSEDDIREDARKQQQEIMDKAQALCEEMAQSETMADLKRHFAEAYRLTAGMKLQQNIQAIYSECKIKFEEATQ</sequence>
<dbReference type="RefSeq" id="WP_200029417.1">
    <property type="nucleotide sequence ID" value="NZ_JADVFP010000018.1"/>
</dbReference>
<organism evidence="1">
    <name type="scientific">Citrobacter koseri</name>
    <name type="common">Citrobacter diversus</name>
    <dbReference type="NCBI Taxonomy" id="545"/>
    <lineage>
        <taxon>Bacteria</taxon>
        <taxon>Pseudomonadati</taxon>
        <taxon>Pseudomonadota</taxon>
        <taxon>Gammaproteobacteria</taxon>
        <taxon>Enterobacterales</taxon>
        <taxon>Enterobacteriaceae</taxon>
        <taxon>Citrobacter</taxon>
    </lineage>
</organism>
<gene>
    <name evidence="1" type="ORF">BN1086_01008</name>
</gene>
<accession>A0A078LG84</accession>
<dbReference type="EMBL" id="LK931336">
    <property type="protein sequence ID" value="CDZ82913.1"/>
    <property type="molecule type" value="Genomic_DNA"/>
</dbReference>
<dbReference type="GO" id="GO:0003677">
    <property type="term" value="F:DNA binding"/>
    <property type="evidence" value="ECO:0007669"/>
    <property type="project" value="InterPro"/>
</dbReference>
<dbReference type="PATRIC" id="fig|545.12.peg.1005"/>
<dbReference type="NCBIfam" id="TIGR00616">
    <property type="entry name" value="rect"/>
    <property type="match status" value="1"/>
</dbReference>
<dbReference type="GO" id="GO:0006259">
    <property type="term" value="P:DNA metabolic process"/>
    <property type="evidence" value="ECO:0007669"/>
    <property type="project" value="InterPro"/>
</dbReference>
<dbReference type="Pfam" id="PF03837">
    <property type="entry name" value="RecT"/>
    <property type="match status" value="1"/>
</dbReference>
<dbReference type="InterPro" id="IPR004590">
    <property type="entry name" value="ssDNA_annealing_RecT"/>
</dbReference>
<protein>
    <submittedName>
        <fullName evidence="1">Recombination and repair protein RecT</fullName>
    </submittedName>
</protein>
<name>A0A078LG84_CITKO</name>
<reference evidence="1" key="1">
    <citation type="submission" date="2014-06" db="EMBL/GenBank/DDBJ databases">
        <authorList>
            <person name="Urmite Genomes Urmite Genomes"/>
        </authorList>
    </citation>
    <scope>NUCLEOTIDE SEQUENCE</scope>
</reference>
<dbReference type="InterPro" id="IPR018330">
    <property type="entry name" value="RecT_fam"/>
</dbReference>
<evidence type="ECO:0000313" key="1">
    <source>
        <dbReference type="EMBL" id="CDZ82913.1"/>
    </source>
</evidence>
<dbReference type="AlphaFoldDB" id="A0A078LG84"/>